<feature type="compositionally biased region" description="Polar residues" evidence="1">
    <location>
        <begin position="40"/>
        <end position="52"/>
    </location>
</feature>
<protein>
    <submittedName>
        <fullName evidence="3">PRE C2HC and/or Herpes U47 domain containing protein</fullName>
    </submittedName>
</protein>
<feature type="domain" description="Pre-C2HC" evidence="2">
    <location>
        <begin position="166"/>
        <end position="225"/>
    </location>
</feature>
<dbReference type="PANTHER" id="PTHR33273">
    <property type="entry name" value="DOMAIN-CONTAINING PROTEIN, PUTATIVE-RELATED"/>
    <property type="match status" value="1"/>
</dbReference>
<proteinExistence type="predicted"/>
<gene>
    <name evidence="3" type="ORF">BDFB_011650</name>
</gene>
<feature type="compositionally biased region" description="Low complexity" evidence="1">
    <location>
        <begin position="1"/>
        <end position="14"/>
    </location>
</feature>
<dbReference type="EMBL" id="QDEB01017812">
    <property type="protein sequence ID" value="RZC41369.1"/>
    <property type="molecule type" value="Genomic_DNA"/>
</dbReference>
<dbReference type="OrthoDB" id="6783335at2759"/>
<sequence length="250" mass="29216">MDETTNQENQPTTEPENEKVKQTKREEFELPKKKAKKRTFTQLNIQPSQNNRFEALSTNTDTTEKIESNTVNEKETVEKQNSTPIYLRNKEKWASVNKLLEVKKINITKATNTKDGIRIQLQTEYDYRTMYNLFKQKDLEFHTHQLKTEKTLKVVAKGIPVEVDEKEIHDDLKSKGYPAVKITRMNKKGNVPADMVIIEIKREYKSIYNIENINGLIIKVEALRSNGQNVQCHRCQLYGHIQKNCNAEFK</sequence>
<feature type="region of interest" description="Disordered" evidence="1">
    <location>
        <begin position="1"/>
        <end position="52"/>
    </location>
</feature>
<dbReference type="Pfam" id="PF07530">
    <property type="entry name" value="PRE_C2HC"/>
    <property type="match status" value="1"/>
</dbReference>
<dbReference type="InterPro" id="IPR006579">
    <property type="entry name" value="Pre_C2HC_dom"/>
</dbReference>
<evidence type="ECO:0000259" key="2">
    <source>
        <dbReference type="Pfam" id="PF07530"/>
    </source>
</evidence>
<comment type="caution">
    <text evidence="3">The sequence shown here is derived from an EMBL/GenBank/DDBJ whole genome shotgun (WGS) entry which is preliminary data.</text>
</comment>
<evidence type="ECO:0000256" key="1">
    <source>
        <dbReference type="SAM" id="MobiDB-lite"/>
    </source>
</evidence>
<evidence type="ECO:0000313" key="4">
    <source>
        <dbReference type="Proteomes" id="UP000292052"/>
    </source>
</evidence>
<keyword evidence="4" id="KW-1185">Reference proteome</keyword>
<dbReference type="Proteomes" id="UP000292052">
    <property type="component" value="Unassembled WGS sequence"/>
</dbReference>
<dbReference type="PANTHER" id="PTHR33273:SF2">
    <property type="entry name" value="ENDONUCLEASE_EXONUCLEASE_PHOSPHATASE DOMAIN-CONTAINING PROTEIN"/>
    <property type="match status" value="1"/>
</dbReference>
<accession>A0A482W9E3</accession>
<name>A0A482W9E3_ASBVE</name>
<dbReference type="AlphaFoldDB" id="A0A482W9E3"/>
<feature type="compositionally biased region" description="Basic and acidic residues" evidence="1">
    <location>
        <begin position="16"/>
        <end position="32"/>
    </location>
</feature>
<evidence type="ECO:0000313" key="3">
    <source>
        <dbReference type="EMBL" id="RZC41369.1"/>
    </source>
</evidence>
<reference evidence="3 4" key="1">
    <citation type="submission" date="2017-03" db="EMBL/GenBank/DDBJ databases">
        <title>Genome of the blue death feigning beetle - Asbolus verrucosus.</title>
        <authorList>
            <person name="Rider S.D."/>
        </authorList>
    </citation>
    <scope>NUCLEOTIDE SEQUENCE [LARGE SCALE GENOMIC DNA]</scope>
    <source>
        <strain evidence="3">Butters</strain>
        <tissue evidence="3">Head and leg muscle</tissue>
    </source>
</reference>
<organism evidence="3 4">
    <name type="scientific">Asbolus verrucosus</name>
    <name type="common">Desert ironclad beetle</name>
    <dbReference type="NCBI Taxonomy" id="1661398"/>
    <lineage>
        <taxon>Eukaryota</taxon>
        <taxon>Metazoa</taxon>
        <taxon>Ecdysozoa</taxon>
        <taxon>Arthropoda</taxon>
        <taxon>Hexapoda</taxon>
        <taxon>Insecta</taxon>
        <taxon>Pterygota</taxon>
        <taxon>Neoptera</taxon>
        <taxon>Endopterygota</taxon>
        <taxon>Coleoptera</taxon>
        <taxon>Polyphaga</taxon>
        <taxon>Cucujiformia</taxon>
        <taxon>Tenebrionidae</taxon>
        <taxon>Pimeliinae</taxon>
        <taxon>Asbolus</taxon>
    </lineage>
</organism>